<dbReference type="EMBL" id="JBHUHQ010000015">
    <property type="protein sequence ID" value="MFD2044734.1"/>
    <property type="molecule type" value="Genomic_DNA"/>
</dbReference>
<comment type="similarity">
    <text evidence="1">Belongs to the bacterial solute-binding protein 5 family.</text>
</comment>
<dbReference type="InterPro" id="IPR000914">
    <property type="entry name" value="SBP_5_dom"/>
</dbReference>
<dbReference type="Gene3D" id="3.40.190.10">
    <property type="entry name" value="Periplasmic binding protein-like II"/>
    <property type="match status" value="1"/>
</dbReference>
<name>A0ABW4VYM6_9BACI</name>
<dbReference type="PIRSF" id="PIRSF002741">
    <property type="entry name" value="MppA"/>
    <property type="match status" value="1"/>
</dbReference>
<comment type="caution">
    <text evidence="6">The sequence shown here is derived from an EMBL/GenBank/DDBJ whole genome shotgun (WGS) entry which is preliminary data.</text>
</comment>
<reference evidence="7" key="1">
    <citation type="journal article" date="2019" name="Int. J. Syst. Evol. Microbiol.">
        <title>The Global Catalogue of Microorganisms (GCM) 10K type strain sequencing project: providing services to taxonomists for standard genome sequencing and annotation.</title>
        <authorList>
            <consortium name="The Broad Institute Genomics Platform"/>
            <consortium name="The Broad Institute Genome Sequencing Center for Infectious Disease"/>
            <person name="Wu L."/>
            <person name="Ma J."/>
        </authorList>
    </citation>
    <scope>NUCLEOTIDE SEQUENCE [LARGE SCALE GENOMIC DNA]</scope>
    <source>
        <strain evidence="7">R28</strain>
    </source>
</reference>
<evidence type="ECO:0000259" key="5">
    <source>
        <dbReference type="Pfam" id="PF00496"/>
    </source>
</evidence>
<evidence type="ECO:0000256" key="1">
    <source>
        <dbReference type="ARBA" id="ARBA00005695"/>
    </source>
</evidence>
<dbReference type="CDD" id="cd08499">
    <property type="entry name" value="PBP2_Ylib_like"/>
    <property type="match status" value="1"/>
</dbReference>
<feature type="domain" description="Solute-binding protein family 5" evidence="5">
    <location>
        <begin position="80"/>
        <end position="431"/>
    </location>
</feature>
<feature type="signal peptide" evidence="4">
    <location>
        <begin position="1"/>
        <end position="21"/>
    </location>
</feature>
<dbReference type="PANTHER" id="PTHR30290:SF9">
    <property type="entry name" value="OLIGOPEPTIDE-BINDING PROTEIN APPA"/>
    <property type="match status" value="1"/>
</dbReference>
<protein>
    <submittedName>
        <fullName evidence="6">Glutathione ABC transporter substrate-binding protein</fullName>
    </submittedName>
</protein>
<sequence>MKKLWMATAFLLLLCMIAACGDSESSSGGNDGEDVPKELTYASTSDAKGLSPIDTNDSVSSNVIVQVYETLFTLDPETMEPQPLLAESYETPDENTWVIKLNEGITFHDGTPFNAEAVKYSFEQMKDPERAAPRASLLEPIESIEVEDEYTVVLNTKEPYGPMLAALSHTNAAIVSPTADQEGDINREPVGTGPFVFEDWEEGDQVVLTKNEDYWREPTQLEKVVFKVVPEFSTAISMLETGDVQFLDAIPSDHISRVESLNNVEVQKKEGTRVSYLTFNVEKEPFNDLEFRQAVAYAVDQESYVNQLNGLGEYNESIIGPKVFGYNEDAQDTGYNYDPDKAAEIIEANGYGDETFTMLVANRDNYMKMAEIVQAQLSDVGLNVQIETMEWGAFLDTARAGEYEMTFLGWANSTADGSELLYPNLHTDNIGGSNYTRYNNEDFNKLVEESRITVDQDVRKEKLHEANVLAIQDVPWVVMEHGVVTAAYDESVNGLSVDPTGQWSLYNVTRE</sequence>
<organism evidence="6 7">
    <name type="scientific">Ornithinibacillus salinisoli</name>
    <dbReference type="NCBI Taxonomy" id="1848459"/>
    <lineage>
        <taxon>Bacteria</taxon>
        <taxon>Bacillati</taxon>
        <taxon>Bacillota</taxon>
        <taxon>Bacilli</taxon>
        <taxon>Bacillales</taxon>
        <taxon>Bacillaceae</taxon>
        <taxon>Ornithinibacillus</taxon>
    </lineage>
</organism>
<dbReference type="SUPFAM" id="SSF53850">
    <property type="entry name" value="Periplasmic binding protein-like II"/>
    <property type="match status" value="1"/>
</dbReference>
<gene>
    <name evidence="6" type="ORF">ACFSJF_10690</name>
</gene>
<dbReference type="InterPro" id="IPR030678">
    <property type="entry name" value="Peptide/Ni-bd"/>
</dbReference>
<dbReference type="PROSITE" id="PS51257">
    <property type="entry name" value="PROKAR_LIPOPROTEIN"/>
    <property type="match status" value="1"/>
</dbReference>
<evidence type="ECO:0000313" key="6">
    <source>
        <dbReference type="EMBL" id="MFD2044734.1"/>
    </source>
</evidence>
<keyword evidence="3 4" id="KW-0732">Signal</keyword>
<dbReference type="Pfam" id="PF00496">
    <property type="entry name" value="SBP_bac_5"/>
    <property type="match status" value="1"/>
</dbReference>
<evidence type="ECO:0000256" key="4">
    <source>
        <dbReference type="SAM" id="SignalP"/>
    </source>
</evidence>
<dbReference type="Proteomes" id="UP001597383">
    <property type="component" value="Unassembled WGS sequence"/>
</dbReference>
<evidence type="ECO:0000313" key="7">
    <source>
        <dbReference type="Proteomes" id="UP001597383"/>
    </source>
</evidence>
<evidence type="ECO:0000256" key="2">
    <source>
        <dbReference type="ARBA" id="ARBA00022448"/>
    </source>
</evidence>
<dbReference type="Gene3D" id="3.10.105.10">
    <property type="entry name" value="Dipeptide-binding Protein, Domain 3"/>
    <property type="match status" value="1"/>
</dbReference>
<dbReference type="InterPro" id="IPR039424">
    <property type="entry name" value="SBP_5"/>
</dbReference>
<dbReference type="Gene3D" id="3.90.76.10">
    <property type="entry name" value="Dipeptide-binding Protein, Domain 1"/>
    <property type="match status" value="1"/>
</dbReference>
<proteinExistence type="inferred from homology"/>
<keyword evidence="2" id="KW-0813">Transport</keyword>
<feature type="chain" id="PRO_5047383926" evidence="4">
    <location>
        <begin position="22"/>
        <end position="511"/>
    </location>
</feature>
<keyword evidence="7" id="KW-1185">Reference proteome</keyword>
<dbReference type="PANTHER" id="PTHR30290">
    <property type="entry name" value="PERIPLASMIC BINDING COMPONENT OF ABC TRANSPORTER"/>
    <property type="match status" value="1"/>
</dbReference>
<evidence type="ECO:0000256" key="3">
    <source>
        <dbReference type="ARBA" id="ARBA00022729"/>
    </source>
</evidence>
<accession>A0ABW4VYM6</accession>
<dbReference type="RefSeq" id="WP_377556033.1">
    <property type="nucleotide sequence ID" value="NZ_JBHUHQ010000015.1"/>
</dbReference>